<name>A0A5J4S475_9ZZZZ</name>
<evidence type="ECO:0000313" key="2">
    <source>
        <dbReference type="EMBL" id="KAA6340522.1"/>
    </source>
</evidence>
<accession>A0A5J4S475</accession>
<dbReference type="InterPro" id="IPR001789">
    <property type="entry name" value="Sig_transdc_resp-reg_receiver"/>
</dbReference>
<dbReference type="Gene3D" id="3.40.50.2300">
    <property type="match status" value="1"/>
</dbReference>
<comment type="caution">
    <text evidence="2">The sequence shown here is derived from an EMBL/GenBank/DDBJ whole genome shotgun (WGS) entry which is preliminary data.</text>
</comment>
<protein>
    <recommendedName>
        <fullName evidence="1">Response regulatory domain-containing protein</fullName>
    </recommendedName>
</protein>
<feature type="domain" description="Response regulatory" evidence="1">
    <location>
        <begin position="268"/>
        <end position="346"/>
    </location>
</feature>
<gene>
    <name evidence="2" type="ORF">EZS27_011618</name>
</gene>
<dbReference type="AlphaFoldDB" id="A0A5J4S475"/>
<organism evidence="2">
    <name type="scientific">termite gut metagenome</name>
    <dbReference type="NCBI Taxonomy" id="433724"/>
    <lineage>
        <taxon>unclassified sequences</taxon>
        <taxon>metagenomes</taxon>
        <taxon>organismal metagenomes</taxon>
    </lineage>
</organism>
<dbReference type="SUPFAM" id="SSF52172">
    <property type="entry name" value="CheY-like"/>
    <property type="match status" value="1"/>
</dbReference>
<dbReference type="InterPro" id="IPR011006">
    <property type="entry name" value="CheY-like_superfamily"/>
</dbReference>
<proteinExistence type="predicted"/>
<reference evidence="2" key="1">
    <citation type="submission" date="2019-03" db="EMBL/GenBank/DDBJ databases">
        <title>Single cell metagenomics reveals metabolic interactions within the superorganism composed of flagellate Streblomastix strix and complex community of Bacteroidetes bacteria on its surface.</title>
        <authorList>
            <person name="Treitli S.C."/>
            <person name="Kolisko M."/>
            <person name="Husnik F."/>
            <person name="Keeling P."/>
            <person name="Hampl V."/>
        </authorList>
    </citation>
    <scope>NUCLEOTIDE SEQUENCE</scope>
    <source>
        <strain evidence="2">STM</strain>
    </source>
</reference>
<dbReference type="CDD" id="cd00156">
    <property type="entry name" value="REC"/>
    <property type="match status" value="1"/>
</dbReference>
<dbReference type="GO" id="GO:0000160">
    <property type="term" value="P:phosphorelay signal transduction system"/>
    <property type="evidence" value="ECO:0007669"/>
    <property type="project" value="InterPro"/>
</dbReference>
<dbReference type="EMBL" id="SNRY01000454">
    <property type="protein sequence ID" value="KAA6340522.1"/>
    <property type="molecule type" value="Genomic_DNA"/>
</dbReference>
<dbReference type="Pfam" id="PF00072">
    <property type="entry name" value="Response_reg"/>
    <property type="match status" value="1"/>
</dbReference>
<sequence length="587" mass="68892">MTALYFFPEIINEDINKDFKSKYKTRNIPEIKAFSPKDLTPLLPENFKENKPNILLIPTIFDASNSLSYQGVEFALHWYLYLVDNLDKFAIILLGTEDKASFFQHCNYASFLKCPNVFYIQHNFTEIEQFMNKLESKIKKFSKEESIEKIKSIGIQPPMSYKSHHSITNEWSIYRWAKALNIEDEQIRKIEYSIGGNLYFKYLKTIYPNLRDPKATRRLIQQQGSILYVDDELDKGWNIIFENICIKTRYKSFGADFKSWGTETIIAKTINEVNTFDPDVVILDFRLHDDDFDTTKPEEVTGYKILKKIKEINQGIQVIILSATNKIWNLLELQEARADGFIMKESPELSANVNFTKVSIKNIYDTIEKCLPKGKNLKIINNKFLKLKELINNNYDETFQKETDVNLDIAFKLLEESFKEKKYINYSYLQLFLIIEEYLKQDTIFESGDNCYVIHNDHKFLVHATKENTYDNAIKLEGGHYHIEKTTTKGKKFFVDTNFKMSAVLLFKFGCKTSGENNWTKVYTVRNKKVAHPESELVNFHDEILQLIDFMLYVFNSTNNKEVDVNRALPEQSMKEKLDALQQKYKK</sequence>
<evidence type="ECO:0000259" key="1">
    <source>
        <dbReference type="Pfam" id="PF00072"/>
    </source>
</evidence>